<proteinExistence type="predicted"/>
<name>A0ABU2C477_9BURK</name>
<organism evidence="1 2">
    <name type="scientific">Rhodoferax ferrireducens</name>
    <dbReference type="NCBI Taxonomy" id="192843"/>
    <lineage>
        <taxon>Bacteria</taxon>
        <taxon>Pseudomonadati</taxon>
        <taxon>Pseudomonadota</taxon>
        <taxon>Betaproteobacteria</taxon>
        <taxon>Burkholderiales</taxon>
        <taxon>Comamonadaceae</taxon>
        <taxon>Rhodoferax</taxon>
    </lineage>
</organism>
<keyword evidence="2" id="KW-1185">Reference proteome</keyword>
<evidence type="ECO:0000313" key="1">
    <source>
        <dbReference type="EMBL" id="MDR7376132.1"/>
    </source>
</evidence>
<protein>
    <recommendedName>
        <fullName evidence="3">DUF1997 domain-containing protein</fullName>
    </recommendedName>
</protein>
<gene>
    <name evidence="1" type="ORF">J2X19_000790</name>
</gene>
<comment type="caution">
    <text evidence="1">The sequence shown here is derived from an EMBL/GenBank/DDBJ whole genome shotgun (WGS) entry which is preliminary data.</text>
</comment>
<dbReference type="Proteomes" id="UP001180487">
    <property type="component" value="Unassembled WGS sequence"/>
</dbReference>
<dbReference type="RefSeq" id="WP_310370855.1">
    <property type="nucleotide sequence ID" value="NZ_JAVDXT010000001.1"/>
</dbReference>
<accession>A0ABU2C477</accession>
<dbReference type="EMBL" id="JAVDXT010000001">
    <property type="protein sequence ID" value="MDR7376132.1"/>
    <property type="molecule type" value="Genomic_DNA"/>
</dbReference>
<sequence length="192" mass="21411">MNIHQLSARYIEEQDRILVRINTSEGSEMRLWFTRRLTLALWPTLNKAVVEHIARQDSFTAHLHDEASKKMLADFQREAVLKSADFSTPYQDQDAEASVTLPLGTAPLLVTEVRITPVASGPLKIAFNEQLPEQKSPRGFQVELAPPLVHGLVQLLEQALAQSAWTQVSEVQEALGRSTGSAAAEDRPKYLN</sequence>
<reference evidence="1 2" key="1">
    <citation type="submission" date="2023-07" db="EMBL/GenBank/DDBJ databases">
        <title>Sorghum-associated microbial communities from plants grown in Nebraska, USA.</title>
        <authorList>
            <person name="Schachtman D."/>
        </authorList>
    </citation>
    <scope>NUCLEOTIDE SEQUENCE [LARGE SCALE GENOMIC DNA]</scope>
    <source>
        <strain evidence="1 2">BE313</strain>
    </source>
</reference>
<evidence type="ECO:0008006" key="3">
    <source>
        <dbReference type="Google" id="ProtNLM"/>
    </source>
</evidence>
<evidence type="ECO:0000313" key="2">
    <source>
        <dbReference type="Proteomes" id="UP001180487"/>
    </source>
</evidence>